<dbReference type="RefSeq" id="WP_158687399.1">
    <property type="nucleotide sequence ID" value="NZ_JAVREQ010000038.1"/>
</dbReference>
<sequence length="76" mass="7928">MRTALRTAVAGALAAPLLVVAASGAATADESRYCKEKTRATAHEAITKSVCSEAYTDGTLGFEEDGILTDVVQRLL</sequence>
<gene>
    <name evidence="2" type="ORF">RM572_27180</name>
</gene>
<evidence type="ECO:0000313" key="2">
    <source>
        <dbReference type="EMBL" id="MDT0382446.1"/>
    </source>
</evidence>
<evidence type="ECO:0000313" key="3">
    <source>
        <dbReference type="Proteomes" id="UP001183414"/>
    </source>
</evidence>
<dbReference type="EMBL" id="JAVREQ010000038">
    <property type="protein sequence ID" value="MDT0382446.1"/>
    <property type="molecule type" value="Genomic_DNA"/>
</dbReference>
<reference evidence="3" key="1">
    <citation type="submission" date="2023-07" db="EMBL/GenBank/DDBJ databases">
        <title>30 novel species of actinomycetes from the DSMZ collection.</title>
        <authorList>
            <person name="Nouioui I."/>
        </authorList>
    </citation>
    <scope>NUCLEOTIDE SEQUENCE [LARGE SCALE GENOMIC DNA]</scope>
    <source>
        <strain evidence="3">DSM 42041</strain>
    </source>
</reference>
<feature type="chain" id="PRO_5046667576" description="Secreted protein" evidence="1">
    <location>
        <begin position="29"/>
        <end position="76"/>
    </location>
</feature>
<evidence type="ECO:0000256" key="1">
    <source>
        <dbReference type="SAM" id="SignalP"/>
    </source>
</evidence>
<protein>
    <recommendedName>
        <fullName evidence="4">Secreted protein</fullName>
    </recommendedName>
</protein>
<organism evidence="2 3">
    <name type="scientific">Streptomyces hazeniae</name>
    <dbReference type="NCBI Taxonomy" id="3075538"/>
    <lineage>
        <taxon>Bacteria</taxon>
        <taxon>Bacillati</taxon>
        <taxon>Actinomycetota</taxon>
        <taxon>Actinomycetes</taxon>
        <taxon>Kitasatosporales</taxon>
        <taxon>Streptomycetaceae</taxon>
        <taxon>Streptomyces</taxon>
    </lineage>
</organism>
<name>A0ABU2P0S7_9ACTN</name>
<proteinExistence type="predicted"/>
<keyword evidence="3" id="KW-1185">Reference proteome</keyword>
<evidence type="ECO:0008006" key="4">
    <source>
        <dbReference type="Google" id="ProtNLM"/>
    </source>
</evidence>
<comment type="caution">
    <text evidence="2">The sequence shown here is derived from an EMBL/GenBank/DDBJ whole genome shotgun (WGS) entry which is preliminary data.</text>
</comment>
<feature type="signal peptide" evidence="1">
    <location>
        <begin position="1"/>
        <end position="28"/>
    </location>
</feature>
<accession>A0ABU2P0S7</accession>
<keyword evidence="1" id="KW-0732">Signal</keyword>
<dbReference type="Proteomes" id="UP001183414">
    <property type="component" value="Unassembled WGS sequence"/>
</dbReference>